<evidence type="ECO:0000313" key="1">
    <source>
        <dbReference type="EMBL" id="KNC25936.1"/>
    </source>
</evidence>
<sequence length="38" mass="4630">MRSNFSRREYKRYISYERQSLGCKGLKIAMCLEKLEQN</sequence>
<accession>A0A0L0C108</accession>
<dbReference type="EMBL" id="JRES01001060">
    <property type="protein sequence ID" value="KNC25936.1"/>
    <property type="molecule type" value="Genomic_DNA"/>
</dbReference>
<organism evidence="1 2">
    <name type="scientific">Lucilia cuprina</name>
    <name type="common">Green bottle fly</name>
    <name type="synonym">Australian sheep blowfly</name>
    <dbReference type="NCBI Taxonomy" id="7375"/>
    <lineage>
        <taxon>Eukaryota</taxon>
        <taxon>Metazoa</taxon>
        <taxon>Ecdysozoa</taxon>
        <taxon>Arthropoda</taxon>
        <taxon>Hexapoda</taxon>
        <taxon>Insecta</taxon>
        <taxon>Pterygota</taxon>
        <taxon>Neoptera</taxon>
        <taxon>Endopterygota</taxon>
        <taxon>Diptera</taxon>
        <taxon>Brachycera</taxon>
        <taxon>Muscomorpha</taxon>
        <taxon>Oestroidea</taxon>
        <taxon>Calliphoridae</taxon>
        <taxon>Luciliinae</taxon>
        <taxon>Lucilia</taxon>
    </lineage>
</organism>
<protein>
    <submittedName>
        <fullName evidence="1">Uncharacterized protein</fullName>
    </submittedName>
</protein>
<evidence type="ECO:0000313" key="2">
    <source>
        <dbReference type="Proteomes" id="UP000037069"/>
    </source>
</evidence>
<dbReference type="Proteomes" id="UP000037069">
    <property type="component" value="Unassembled WGS sequence"/>
</dbReference>
<comment type="caution">
    <text evidence="1">The sequence shown here is derived from an EMBL/GenBank/DDBJ whole genome shotgun (WGS) entry which is preliminary data.</text>
</comment>
<proteinExistence type="predicted"/>
<name>A0A0L0C108_LUCCU</name>
<dbReference type="AlphaFoldDB" id="A0A0L0C108"/>
<gene>
    <name evidence="1" type="ORF">FF38_03697</name>
</gene>
<keyword evidence="2" id="KW-1185">Reference proteome</keyword>
<reference evidence="1 2" key="1">
    <citation type="journal article" date="2015" name="Nat. Commun.">
        <title>Lucilia cuprina genome unlocks parasitic fly biology to underpin future interventions.</title>
        <authorList>
            <person name="Anstead C.A."/>
            <person name="Korhonen P.K."/>
            <person name="Young N.D."/>
            <person name="Hall R.S."/>
            <person name="Jex A.R."/>
            <person name="Murali S.C."/>
            <person name="Hughes D.S."/>
            <person name="Lee S.F."/>
            <person name="Perry T."/>
            <person name="Stroehlein A.J."/>
            <person name="Ansell B.R."/>
            <person name="Breugelmans B."/>
            <person name="Hofmann A."/>
            <person name="Qu J."/>
            <person name="Dugan S."/>
            <person name="Lee S.L."/>
            <person name="Chao H."/>
            <person name="Dinh H."/>
            <person name="Han Y."/>
            <person name="Doddapaneni H.V."/>
            <person name="Worley K.C."/>
            <person name="Muzny D.M."/>
            <person name="Ioannidis P."/>
            <person name="Waterhouse R.M."/>
            <person name="Zdobnov E.M."/>
            <person name="James P.J."/>
            <person name="Bagnall N.H."/>
            <person name="Kotze A.C."/>
            <person name="Gibbs R.A."/>
            <person name="Richards S."/>
            <person name="Batterham P."/>
            <person name="Gasser R.B."/>
        </authorList>
    </citation>
    <scope>NUCLEOTIDE SEQUENCE [LARGE SCALE GENOMIC DNA]</scope>
    <source>
        <strain evidence="1 2">LS</strain>
        <tissue evidence="1">Full body</tissue>
    </source>
</reference>